<dbReference type="Proteomes" id="UP000249340">
    <property type="component" value="Chromosome"/>
</dbReference>
<dbReference type="OrthoDB" id="179194at2"/>
<accession>A0A345T2T8</accession>
<dbReference type="EMBL" id="CP031264">
    <property type="protein sequence ID" value="AXI80293.1"/>
    <property type="molecule type" value="Genomic_DNA"/>
</dbReference>
<sequence length="357" mass="39605">MSTESLKALTDGWLSWDLDAWTRHIVQRHFDPATGSAFWLKQRGSLDFDPLEITRYEELAAFGNFDLATLRDQDPADFVPQDVPRPLAGRVFESAGTTGKPCRVFYTEAMAEHWAAWRQLGRTMAGFEPGGTWLDACPSGPHLVGQEADQLADLYGSTVYSIDLDPRWIKTLIRGGRLAEMNAYVDHVIEQVTDILESRPVDYLRTTPAIVQALINRRPELTSRLKGVYLGGTQLTPDSYRRFSEALGGGVIGATYGNTFGNANGLPSPDGGSTLPYVPNYPHTTMAVVDKTDPTRVVEYGEEGRVRLMVLHEDLFLPNVLERDQALRYETPAEWPCDGVANVQPLKISTASPEGLY</sequence>
<keyword evidence="2" id="KW-1185">Reference proteome</keyword>
<evidence type="ECO:0000313" key="1">
    <source>
        <dbReference type="EMBL" id="AXI80293.1"/>
    </source>
</evidence>
<protein>
    <submittedName>
        <fullName evidence="1">Arylcarboxylate reductase</fullName>
    </submittedName>
</protein>
<dbReference type="AlphaFoldDB" id="A0A345T2T8"/>
<dbReference type="KEGG" id="stri:C7M71_025745"/>
<organism evidence="1 2">
    <name type="scientific">Peterkaempfera bronchialis</name>
    <dbReference type="NCBI Taxonomy" id="2126346"/>
    <lineage>
        <taxon>Bacteria</taxon>
        <taxon>Bacillati</taxon>
        <taxon>Actinomycetota</taxon>
        <taxon>Actinomycetes</taxon>
        <taxon>Kitasatosporales</taxon>
        <taxon>Streptomycetaceae</taxon>
        <taxon>Peterkaempfera</taxon>
    </lineage>
</organism>
<proteinExistence type="predicted"/>
<dbReference type="InterPro" id="IPR042099">
    <property type="entry name" value="ANL_N_sf"/>
</dbReference>
<dbReference type="Gene3D" id="3.40.50.12780">
    <property type="entry name" value="N-terminal domain of ligase-like"/>
    <property type="match status" value="1"/>
</dbReference>
<dbReference type="SUPFAM" id="SSF56801">
    <property type="entry name" value="Acetyl-CoA synthetase-like"/>
    <property type="match status" value="1"/>
</dbReference>
<reference evidence="2" key="1">
    <citation type="submission" date="2018-07" db="EMBL/GenBank/DDBJ databases">
        <title>Streptacidiphilus bronchialis DSM 106435 chromosome.</title>
        <authorList>
            <person name="Batra D."/>
            <person name="Gulvik C.A."/>
        </authorList>
    </citation>
    <scope>NUCLEOTIDE SEQUENCE [LARGE SCALE GENOMIC DNA]</scope>
    <source>
        <strain evidence="2">DSM 106435</strain>
    </source>
</reference>
<name>A0A345T2T8_9ACTN</name>
<evidence type="ECO:0000313" key="2">
    <source>
        <dbReference type="Proteomes" id="UP000249340"/>
    </source>
</evidence>
<dbReference type="RefSeq" id="WP_111494735.1">
    <property type="nucleotide sequence ID" value="NZ_CP031264.1"/>
</dbReference>
<gene>
    <name evidence="1" type="ORF">C7M71_025745</name>
</gene>